<dbReference type="PANTHER" id="PTHR48267">
    <property type="entry name" value="CUPREDOXIN SUPERFAMILY PROTEIN"/>
    <property type="match status" value="1"/>
</dbReference>
<keyword evidence="4" id="KW-1185">Reference proteome</keyword>
<dbReference type="OrthoDB" id="9757546at2"/>
<dbReference type="GO" id="GO:0016491">
    <property type="term" value="F:oxidoreductase activity"/>
    <property type="evidence" value="ECO:0007669"/>
    <property type="project" value="InterPro"/>
</dbReference>
<dbReference type="Gene3D" id="2.60.40.420">
    <property type="entry name" value="Cupredoxins - blue copper proteins"/>
    <property type="match status" value="3"/>
</dbReference>
<protein>
    <submittedName>
        <fullName evidence="3">Multicopper oxidase</fullName>
    </submittedName>
</protein>
<evidence type="ECO:0000313" key="4">
    <source>
        <dbReference type="Proteomes" id="UP000242957"/>
    </source>
</evidence>
<accession>A0A1H0I2X9</accession>
<dbReference type="EMBL" id="FNIJ01000009">
    <property type="protein sequence ID" value="SDO25817.1"/>
    <property type="molecule type" value="Genomic_DNA"/>
</dbReference>
<dbReference type="CDD" id="cd13889">
    <property type="entry name" value="CuRO_3_BOD"/>
    <property type="match status" value="1"/>
</dbReference>
<organism evidence="3 4">
    <name type="scientific">Pseudomonas jinjuensis</name>
    <dbReference type="NCBI Taxonomy" id="198616"/>
    <lineage>
        <taxon>Bacteria</taxon>
        <taxon>Pseudomonadati</taxon>
        <taxon>Pseudomonadota</taxon>
        <taxon>Gammaproteobacteria</taxon>
        <taxon>Pseudomonadales</taxon>
        <taxon>Pseudomonadaceae</taxon>
        <taxon>Pseudomonas</taxon>
    </lineage>
</organism>
<dbReference type="GO" id="GO:0005507">
    <property type="term" value="F:copper ion binding"/>
    <property type="evidence" value="ECO:0007669"/>
    <property type="project" value="InterPro"/>
</dbReference>
<dbReference type="CDD" id="cd13866">
    <property type="entry name" value="CuRO_2_BOD"/>
    <property type="match status" value="1"/>
</dbReference>
<feature type="domain" description="Plastocyanin-like" evidence="2">
    <location>
        <begin position="828"/>
        <end position="927"/>
    </location>
</feature>
<dbReference type="AlphaFoldDB" id="A0A1H0I2X9"/>
<dbReference type="STRING" id="198616.SAMN05216193_109127"/>
<dbReference type="InterPro" id="IPR008972">
    <property type="entry name" value="Cupredoxin"/>
</dbReference>
<feature type="region of interest" description="Disordered" evidence="1">
    <location>
        <begin position="98"/>
        <end position="119"/>
    </location>
</feature>
<dbReference type="InterPro" id="IPR045087">
    <property type="entry name" value="Cu-oxidase_fam"/>
</dbReference>
<feature type="compositionally biased region" description="Pro residues" evidence="1">
    <location>
        <begin position="155"/>
        <end position="167"/>
    </location>
</feature>
<dbReference type="InterPro" id="IPR011706">
    <property type="entry name" value="Cu-oxidase_C"/>
</dbReference>
<gene>
    <name evidence="3" type="ORF">SAMN05216193_109127</name>
</gene>
<evidence type="ECO:0000256" key="1">
    <source>
        <dbReference type="SAM" id="MobiDB-lite"/>
    </source>
</evidence>
<dbReference type="Proteomes" id="UP000242957">
    <property type="component" value="Unassembled WGS sequence"/>
</dbReference>
<proteinExistence type="predicted"/>
<evidence type="ECO:0000259" key="2">
    <source>
        <dbReference type="Pfam" id="PF07731"/>
    </source>
</evidence>
<dbReference type="PANTHER" id="PTHR48267:SF1">
    <property type="entry name" value="BILIRUBIN OXIDASE"/>
    <property type="match status" value="1"/>
</dbReference>
<feature type="region of interest" description="Disordered" evidence="1">
    <location>
        <begin position="151"/>
        <end position="174"/>
    </location>
</feature>
<sequence length="970" mass="106793">MKTPKTGSARTRTTRLVSRLTQLAGRAASGCKSPKVPGTLLLLGLSIATAAASLDYFGPPPPGDPSAFTDPSKDPKAYLLEGVEEANAGAFVQAGGVEGNRKTPLKENVLPPNAQTSFNIPTNGKPSPLFGAQPFTQSLLLFEEFGPEAYQSNPDPYPGGFPVPKPGKAPEQDPIVARSGPSAADLDAFLDFSGLYPAPTEFSNDRDRNPWSAQVSAFLKRAVYSPAEGRPPGRGWAHQRYNEFFPQEEFKTVQAGVRVNGGARDRYQQHGYTGGEFAPGGLYYSTFHFNGDSKVAAIDIHGTTRGIGVRFHPDMPVQDHKSLWTFDGTFPPKLLMVRYGQPIVMRHYNALPIDPAANMGFGLHTITTHEHNGHSPAESDGYANAFFFPGQYYDYRWPLQLAGYDSINTTASDPRAAFPCEPGETLYVNDANPGLKQCMNGRINIRGDWRETMSTHWYHDHMLDFTAQNVYKGNAAMMNYYSAIDRGYEGPLMDQYDPNLRFPSGTARNWGNRDYDVNLLIADKAWDKNGQLWFNPFNTDGFLGDQVLVNWQYKPYMDVRARSYRFRILNGSVSRYIKLALVREVQGSGGELKGPSSKISYDRVPFHMIANDGNIMEHAVPFDGSMDLNGNGDLKDNFGILPVQGIAERYDIVVNFGKNGIKPGDRVYFVNLEEHDTGKGTKEAISLADVLSGKYKPVLKDADRPEKTKWDKGDPGVGIFLQLRVQPYGGQDLAMNPADYEPAKPAIGGHPAKPEGKLMIPLTLHRNDPADKALLAQARHRTFLFGRSNGTDEQPWTIKTDGGDGFNMDPRRISAAPQLASGPTPAGAPTTPGTLEIWNIVNGGNGWEHPVHVHFEEGIILSRGGKAPPVWEQGARKDVYRIGDGNPESGEQVEMAIHFREFAGTYMEHCHNTQHEDNSMLLRWDVEHPGQVQLMPTPLPTWDGVTYAASAALPTYHRGDGKGPQVQAKN</sequence>
<reference evidence="4" key="1">
    <citation type="submission" date="2016-10" db="EMBL/GenBank/DDBJ databases">
        <authorList>
            <person name="Varghese N."/>
            <person name="Submissions S."/>
        </authorList>
    </citation>
    <scope>NUCLEOTIDE SEQUENCE [LARGE SCALE GENOMIC DNA]</scope>
    <source>
        <strain evidence="4">JCM 21621</strain>
    </source>
</reference>
<evidence type="ECO:0000313" key="3">
    <source>
        <dbReference type="EMBL" id="SDO25817.1"/>
    </source>
</evidence>
<dbReference type="Pfam" id="PF07731">
    <property type="entry name" value="Cu-oxidase_2"/>
    <property type="match status" value="1"/>
</dbReference>
<dbReference type="SUPFAM" id="SSF49503">
    <property type="entry name" value="Cupredoxins"/>
    <property type="match status" value="3"/>
</dbReference>
<name>A0A1H0I2X9_9PSED</name>